<evidence type="ECO:0000256" key="2">
    <source>
        <dbReference type="ARBA" id="ARBA00023136"/>
    </source>
</evidence>
<dbReference type="EMBL" id="UINC01014625">
    <property type="protein sequence ID" value="SVA62257.1"/>
    <property type="molecule type" value="Genomic_DNA"/>
</dbReference>
<dbReference type="InterPro" id="IPR004241">
    <property type="entry name" value="Atg8-like"/>
</dbReference>
<keyword evidence="2" id="KW-0472">Membrane</keyword>
<dbReference type="InterPro" id="IPR029071">
    <property type="entry name" value="Ubiquitin-like_domsf"/>
</dbReference>
<comment type="subcellular location">
    <subcellularLocation>
        <location evidence="1">Membrane</location>
    </subcellularLocation>
</comment>
<gene>
    <name evidence="4" type="ORF">METZ01_LOCUS115111</name>
</gene>
<dbReference type="Gene3D" id="3.10.20.90">
    <property type="entry name" value="Phosphatidylinositol 3-kinase Catalytic Subunit, Chain A, domain 1"/>
    <property type="match status" value="1"/>
</dbReference>
<evidence type="ECO:0008006" key="5">
    <source>
        <dbReference type="Google" id="ProtNLM"/>
    </source>
</evidence>
<reference evidence="4" key="1">
    <citation type="submission" date="2018-05" db="EMBL/GenBank/DDBJ databases">
        <authorList>
            <person name="Lanie J.A."/>
            <person name="Ng W.-L."/>
            <person name="Kazmierczak K.M."/>
            <person name="Andrzejewski T.M."/>
            <person name="Davidsen T.M."/>
            <person name="Wayne K.J."/>
            <person name="Tettelin H."/>
            <person name="Glass J.I."/>
            <person name="Rusch D."/>
            <person name="Podicherti R."/>
            <person name="Tsui H.-C.T."/>
            <person name="Winkler M.E."/>
        </authorList>
    </citation>
    <scope>NUCLEOTIDE SEQUENCE</scope>
</reference>
<dbReference type="Pfam" id="PF02991">
    <property type="entry name" value="ATG8"/>
    <property type="match status" value="1"/>
</dbReference>
<dbReference type="AlphaFoldDB" id="A0A381XDK9"/>
<accession>A0A381XDK9</accession>
<name>A0A381XDK9_9ZZZZ</name>
<dbReference type="GO" id="GO:0016020">
    <property type="term" value="C:membrane"/>
    <property type="evidence" value="ECO:0007669"/>
    <property type="project" value="UniProtKB-SubCell"/>
</dbReference>
<keyword evidence="3" id="KW-0449">Lipoprotein</keyword>
<proteinExistence type="predicted"/>
<organism evidence="4">
    <name type="scientific">marine metagenome</name>
    <dbReference type="NCBI Taxonomy" id="408172"/>
    <lineage>
        <taxon>unclassified sequences</taxon>
        <taxon>metagenomes</taxon>
        <taxon>ecological metagenomes</taxon>
    </lineage>
</organism>
<sequence length="127" mass="14813">MSSSEIKEKKTYEFQKKFTFEERVKESDKIRTKYPDRIPIILERSSNCRSSVPDIDKHKFLVPRDITVGQFLFVIRKRIKLNSKTALFIFINNKIPSASSLIGSIYDTDKNEDLFLYATYSGENTFG</sequence>
<dbReference type="SUPFAM" id="SSF54236">
    <property type="entry name" value="Ubiquitin-like"/>
    <property type="match status" value="1"/>
</dbReference>
<protein>
    <recommendedName>
        <fullName evidence="5">Autophagy-related protein</fullName>
    </recommendedName>
</protein>
<evidence type="ECO:0000256" key="3">
    <source>
        <dbReference type="ARBA" id="ARBA00023288"/>
    </source>
</evidence>
<evidence type="ECO:0000256" key="1">
    <source>
        <dbReference type="ARBA" id="ARBA00004370"/>
    </source>
</evidence>
<evidence type="ECO:0000313" key="4">
    <source>
        <dbReference type="EMBL" id="SVA62257.1"/>
    </source>
</evidence>
<dbReference type="PANTHER" id="PTHR10969">
    <property type="entry name" value="MICROTUBULE-ASSOCIATED PROTEINS 1A/1B LIGHT CHAIN 3-RELATED"/>
    <property type="match status" value="1"/>
</dbReference>